<dbReference type="AlphaFoldDB" id="A0A1I0CCL0"/>
<evidence type="ECO:0000256" key="11">
    <source>
        <dbReference type="ARBA" id="ARBA00023136"/>
    </source>
</evidence>
<evidence type="ECO:0000256" key="2">
    <source>
        <dbReference type="ARBA" id="ARBA00004651"/>
    </source>
</evidence>
<keyword evidence="5" id="KW-0813">Transport</keyword>
<organism evidence="14 15">
    <name type="scientific">Natronincola peptidivorans</name>
    <dbReference type="NCBI Taxonomy" id="426128"/>
    <lineage>
        <taxon>Bacteria</taxon>
        <taxon>Bacillati</taxon>
        <taxon>Bacillota</taxon>
        <taxon>Clostridia</taxon>
        <taxon>Peptostreptococcales</taxon>
        <taxon>Natronincolaceae</taxon>
        <taxon>Natronincola</taxon>
    </lineage>
</organism>
<evidence type="ECO:0000256" key="5">
    <source>
        <dbReference type="ARBA" id="ARBA00022448"/>
    </source>
</evidence>
<evidence type="ECO:0000256" key="6">
    <source>
        <dbReference type="ARBA" id="ARBA00022449"/>
    </source>
</evidence>
<comment type="function">
    <text evidence="1">Multidrug efflux pump.</text>
</comment>
<dbReference type="GO" id="GO:0015297">
    <property type="term" value="F:antiporter activity"/>
    <property type="evidence" value="ECO:0007669"/>
    <property type="project" value="UniProtKB-KW"/>
</dbReference>
<name>A0A1I0CCL0_9FIRM</name>
<evidence type="ECO:0000256" key="12">
    <source>
        <dbReference type="ARBA" id="ARBA00031636"/>
    </source>
</evidence>
<feature type="transmembrane region" description="Helical" evidence="13">
    <location>
        <begin position="322"/>
        <end position="343"/>
    </location>
</feature>
<protein>
    <recommendedName>
        <fullName evidence="4">Probable multidrug resistance protein NorM</fullName>
    </recommendedName>
    <alternativeName>
        <fullName evidence="12">Multidrug-efflux transporter</fullName>
    </alternativeName>
</protein>
<feature type="transmembrane region" description="Helical" evidence="13">
    <location>
        <begin position="45"/>
        <end position="68"/>
    </location>
</feature>
<evidence type="ECO:0000256" key="1">
    <source>
        <dbReference type="ARBA" id="ARBA00003408"/>
    </source>
</evidence>
<dbReference type="InterPro" id="IPR048279">
    <property type="entry name" value="MdtK-like"/>
</dbReference>
<evidence type="ECO:0000256" key="8">
    <source>
        <dbReference type="ARBA" id="ARBA00022692"/>
    </source>
</evidence>
<feature type="transmembrane region" description="Helical" evidence="13">
    <location>
        <begin position="355"/>
        <end position="378"/>
    </location>
</feature>
<evidence type="ECO:0000256" key="7">
    <source>
        <dbReference type="ARBA" id="ARBA00022475"/>
    </source>
</evidence>
<dbReference type="Pfam" id="PF01554">
    <property type="entry name" value="MatE"/>
    <property type="match status" value="2"/>
</dbReference>
<dbReference type="NCBIfam" id="TIGR00797">
    <property type="entry name" value="matE"/>
    <property type="match status" value="1"/>
</dbReference>
<dbReference type="GO" id="GO:0042910">
    <property type="term" value="F:xenobiotic transmembrane transporter activity"/>
    <property type="evidence" value="ECO:0007669"/>
    <property type="project" value="InterPro"/>
</dbReference>
<comment type="similarity">
    <text evidence="3">Belongs to the multi antimicrobial extrusion (MATE) (TC 2.A.66.1) family.</text>
</comment>
<evidence type="ECO:0000256" key="13">
    <source>
        <dbReference type="SAM" id="Phobius"/>
    </source>
</evidence>
<dbReference type="PANTHER" id="PTHR43298:SF2">
    <property type="entry name" value="FMN_FAD EXPORTER YEEO-RELATED"/>
    <property type="match status" value="1"/>
</dbReference>
<evidence type="ECO:0000256" key="10">
    <source>
        <dbReference type="ARBA" id="ARBA00023065"/>
    </source>
</evidence>
<feature type="transmembrane region" description="Helical" evidence="13">
    <location>
        <begin position="169"/>
        <end position="193"/>
    </location>
</feature>
<accession>A0A1I0CCL0</accession>
<gene>
    <name evidence="14" type="ORF">SAMN05660297_01587</name>
</gene>
<dbReference type="PANTHER" id="PTHR43298">
    <property type="entry name" value="MULTIDRUG RESISTANCE PROTEIN NORM-RELATED"/>
    <property type="match status" value="1"/>
</dbReference>
<dbReference type="STRING" id="426128.SAMN05660297_01587"/>
<proteinExistence type="inferred from homology"/>
<keyword evidence="8 13" id="KW-0812">Transmembrane</keyword>
<reference evidence="14 15" key="1">
    <citation type="submission" date="2016-10" db="EMBL/GenBank/DDBJ databases">
        <authorList>
            <person name="de Groot N.N."/>
        </authorList>
    </citation>
    <scope>NUCLEOTIDE SEQUENCE [LARGE SCALE GENOMIC DNA]</scope>
    <source>
        <strain evidence="14 15">DSM 18979</strain>
    </source>
</reference>
<dbReference type="PIRSF" id="PIRSF006603">
    <property type="entry name" value="DinF"/>
    <property type="match status" value="1"/>
</dbReference>
<dbReference type="Proteomes" id="UP000199568">
    <property type="component" value="Unassembled WGS sequence"/>
</dbReference>
<dbReference type="InterPro" id="IPR050222">
    <property type="entry name" value="MATE_MdtK"/>
</dbReference>
<keyword evidence="11 13" id="KW-0472">Membrane</keyword>
<dbReference type="InterPro" id="IPR002528">
    <property type="entry name" value="MATE_fam"/>
</dbReference>
<sequence length="459" mass="49610">MKKNNLLIEGNISQALIKLALPIMGTSFVQMAYNMTDMIWIGRVGSSAMAAVGTAGFFTWLAFAFIFIPKVAAEVGVAQSIGKEDMKEAKRYVRHTLQLIIFLAILYGTGLILFRESLIGFFNLGDAEINGMAVSYLVIVALGMIFYFVNPVLSGILNGAGNSRMPFKLNVIGLIVNMILDPMMILGLGPFPALGVKGAALATVIAQAIVTFFFIYNIIKAKGEIFSGIHLLTKPDLLHMKSIIKLGLPVAVQSGLFTIFSMVIARIIAQWGPVPIAVQKVGSQIEAVSWLTAGGFSTALSAFVGQNYGAEKWDRIQKGYYVALRIMGIIGLAATCILVLGARPVFSIFLPEAEAVAYGVVYLRIIGLSQLFMCIEITTSGAFNGLGKTVPPSIIGIVFNALRIPLALILSSESLLGLDGVWWSISITSVFKGIIMVGWFMIILHKKSYKPLHKNVQSS</sequence>
<dbReference type="GO" id="GO:0005886">
    <property type="term" value="C:plasma membrane"/>
    <property type="evidence" value="ECO:0007669"/>
    <property type="project" value="UniProtKB-SubCell"/>
</dbReference>
<keyword evidence="15" id="KW-1185">Reference proteome</keyword>
<dbReference type="EMBL" id="FOHU01000005">
    <property type="protein sequence ID" value="SET17095.1"/>
    <property type="molecule type" value="Genomic_DNA"/>
</dbReference>
<dbReference type="GO" id="GO:0006811">
    <property type="term" value="P:monoatomic ion transport"/>
    <property type="evidence" value="ECO:0007669"/>
    <property type="project" value="UniProtKB-KW"/>
</dbReference>
<feature type="transmembrane region" description="Helical" evidence="13">
    <location>
        <begin position="199"/>
        <end position="219"/>
    </location>
</feature>
<evidence type="ECO:0000256" key="4">
    <source>
        <dbReference type="ARBA" id="ARBA00020268"/>
    </source>
</evidence>
<feature type="transmembrane region" description="Helical" evidence="13">
    <location>
        <begin position="390"/>
        <end position="410"/>
    </location>
</feature>
<feature type="transmembrane region" description="Helical" evidence="13">
    <location>
        <begin position="96"/>
        <end position="114"/>
    </location>
</feature>
<keyword evidence="9 13" id="KW-1133">Transmembrane helix</keyword>
<keyword evidence="7" id="KW-1003">Cell membrane</keyword>
<feature type="transmembrane region" description="Helical" evidence="13">
    <location>
        <begin position="422"/>
        <end position="444"/>
    </location>
</feature>
<comment type="subcellular location">
    <subcellularLocation>
        <location evidence="2">Cell membrane</location>
        <topology evidence="2">Multi-pass membrane protein</topology>
    </subcellularLocation>
</comment>
<evidence type="ECO:0000313" key="14">
    <source>
        <dbReference type="EMBL" id="SET17095.1"/>
    </source>
</evidence>
<feature type="transmembrane region" description="Helical" evidence="13">
    <location>
        <begin position="134"/>
        <end position="157"/>
    </location>
</feature>
<dbReference type="CDD" id="cd13140">
    <property type="entry name" value="MATE_like_1"/>
    <property type="match status" value="1"/>
</dbReference>
<keyword evidence="6" id="KW-0050">Antiport</keyword>
<evidence type="ECO:0000256" key="9">
    <source>
        <dbReference type="ARBA" id="ARBA00022989"/>
    </source>
</evidence>
<keyword evidence="10" id="KW-0406">Ion transport</keyword>
<dbReference type="RefSeq" id="WP_244272667.1">
    <property type="nucleotide sequence ID" value="NZ_FOHU01000005.1"/>
</dbReference>
<evidence type="ECO:0000313" key="15">
    <source>
        <dbReference type="Proteomes" id="UP000199568"/>
    </source>
</evidence>
<evidence type="ECO:0000256" key="3">
    <source>
        <dbReference type="ARBA" id="ARBA00010199"/>
    </source>
</evidence>
<feature type="transmembrane region" description="Helical" evidence="13">
    <location>
        <begin position="246"/>
        <end position="268"/>
    </location>
</feature>
<feature type="transmembrane region" description="Helical" evidence="13">
    <location>
        <begin position="288"/>
        <end position="310"/>
    </location>
</feature>
<feature type="transmembrane region" description="Helical" evidence="13">
    <location>
        <begin position="12"/>
        <end position="33"/>
    </location>
</feature>